<dbReference type="EMBL" id="GL385398">
    <property type="protein sequence ID" value="EJT73773.1"/>
    <property type="molecule type" value="Genomic_DNA"/>
</dbReference>
<evidence type="ECO:0000313" key="1">
    <source>
        <dbReference type="EMBL" id="EJT73773.1"/>
    </source>
</evidence>
<dbReference type="EnsemblFungi" id="EJT73773">
    <property type="protein sequence ID" value="EJT73773"/>
    <property type="gene ID" value="GGTG_07629"/>
</dbReference>
<evidence type="ECO:0000313" key="3">
    <source>
        <dbReference type="Proteomes" id="UP000006039"/>
    </source>
</evidence>
<evidence type="ECO:0000313" key="2">
    <source>
        <dbReference type="EnsemblFungi" id="EJT73773"/>
    </source>
</evidence>
<reference evidence="2" key="5">
    <citation type="submission" date="2018-04" db="UniProtKB">
        <authorList>
            <consortium name="EnsemblFungi"/>
        </authorList>
    </citation>
    <scope>IDENTIFICATION</scope>
    <source>
        <strain evidence="2">R3-111a-1</strain>
    </source>
</reference>
<reference evidence="2" key="4">
    <citation type="journal article" date="2015" name="G3 (Bethesda)">
        <title>Genome sequences of three phytopathogenic species of the Magnaporthaceae family of fungi.</title>
        <authorList>
            <person name="Okagaki L.H."/>
            <person name="Nunes C.C."/>
            <person name="Sailsbery J."/>
            <person name="Clay B."/>
            <person name="Brown D."/>
            <person name="John T."/>
            <person name="Oh Y."/>
            <person name="Young N."/>
            <person name="Fitzgerald M."/>
            <person name="Haas B.J."/>
            <person name="Zeng Q."/>
            <person name="Young S."/>
            <person name="Adiconis X."/>
            <person name="Fan L."/>
            <person name="Levin J.Z."/>
            <person name="Mitchell T.K."/>
            <person name="Okubara P.A."/>
            <person name="Farman M.L."/>
            <person name="Kohn L.M."/>
            <person name="Birren B."/>
            <person name="Ma L.-J."/>
            <person name="Dean R.A."/>
        </authorList>
    </citation>
    <scope>NUCLEOTIDE SEQUENCE</scope>
    <source>
        <strain evidence="2">R3-111a-1</strain>
    </source>
</reference>
<dbReference type="HOGENOM" id="CLU_3032485_0_0_1"/>
<dbReference type="AlphaFoldDB" id="J3P281"/>
<accession>J3P281</accession>
<reference evidence="3" key="1">
    <citation type="submission" date="2010-07" db="EMBL/GenBank/DDBJ databases">
        <title>The genome sequence of Gaeumannomyces graminis var. tritici strain R3-111a-1.</title>
        <authorList>
            <consortium name="The Broad Institute Genome Sequencing Platform"/>
            <person name="Ma L.-J."/>
            <person name="Dead R."/>
            <person name="Young S."/>
            <person name="Zeng Q."/>
            <person name="Koehrsen M."/>
            <person name="Alvarado L."/>
            <person name="Berlin A."/>
            <person name="Chapman S.B."/>
            <person name="Chen Z."/>
            <person name="Freedman E."/>
            <person name="Gellesch M."/>
            <person name="Goldberg J."/>
            <person name="Griggs A."/>
            <person name="Gujja S."/>
            <person name="Heilman E.R."/>
            <person name="Heiman D."/>
            <person name="Hepburn T."/>
            <person name="Howarth C."/>
            <person name="Jen D."/>
            <person name="Larson L."/>
            <person name="Mehta T."/>
            <person name="Neiman D."/>
            <person name="Pearson M."/>
            <person name="Roberts A."/>
            <person name="Saif S."/>
            <person name="Shea T."/>
            <person name="Shenoy N."/>
            <person name="Sisk P."/>
            <person name="Stolte C."/>
            <person name="Sykes S."/>
            <person name="Walk T."/>
            <person name="White J."/>
            <person name="Yandava C."/>
            <person name="Haas B."/>
            <person name="Nusbaum C."/>
            <person name="Birren B."/>
        </authorList>
    </citation>
    <scope>NUCLEOTIDE SEQUENCE [LARGE SCALE GENOMIC DNA]</scope>
    <source>
        <strain evidence="3">R3-111a-1</strain>
    </source>
</reference>
<dbReference type="Proteomes" id="UP000006039">
    <property type="component" value="Unassembled WGS sequence"/>
</dbReference>
<proteinExistence type="predicted"/>
<gene>
    <name evidence="2" type="primary">20348087</name>
    <name evidence="1" type="ORF">GGTG_07629</name>
</gene>
<protein>
    <submittedName>
        <fullName evidence="1 2">Uncharacterized protein</fullName>
    </submittedName>
</protein>
<dbReference type="VEuPathDB" id="FungiDB:GGTG_07629"/>
<dbReference type="RefSeq" id="XP_009223717.1">
    <property type="nucleotide sequence ID" value="XM_009225453.1"/>
</dbReference>
<sequence>MPPGRLSAQLRFYGIPFTSKHTRSDLFGALEAAHKARKVGDVTNKAIGHRVTSGV</sequence>
<keyword evidence="3" id="KW-1185">Reference proteome</keyword>
<organism evidence="1">
    <name type="scientific">Gaeumannomyces tritici (strain R3-111a-1)</name>
    <name type="common">Wheat and barley take-all root rot fungus</name>
    <name type="synonym">Gaeumannomyces graminis var. tritici</name>
    <dbReference type="NCBI Taxonomy" id="644352"/>
    <lineage>
        <taxon>Eukaryota</taxon>
        <taxon>Fungi</taxon>
        <taxon>Dikarya</taxon>
        <taxon>Ascomycota</taxon>
        <taxon>Pezizomycotina</taxon>
        <taxon>Sordariomycetes</taxon>
        <taxon>Sordariomycetidae</taxon>
        <taxon>Magnaporthales</taxon>
        <taxon>Magnaporthaceae</taxon>
        <taxon>Gaeumannomyces</taxon>
    </lineage>
</organism>
<reference evidence="1" key="3">
    <citation type="submission" date="2010-09" db="EMBL/GenBank/DDBJ databases">
        <title>Annotation of Gaeumannomyces graminis var. tritici R3-111a-1.</title>
        <authorList>
            <consortium name="The Broad Institute Genome Sequencing Platform"/>
            <person name="Ma L.-J."/>
            <person name="Dead R."/>
            <person name="Young S.K."/>
            <person name="Zeng Q."/>
            <person name="Gargeya S."/>
            <person name="Fitzgerald M."/>
            <person name="Haas B."/>
            <person name="Abouelleil A."/>
            <person name="Alvarado L."/>
            <person name="Arachchi H.M."/>
            <person name="Berlin A."/>
            <person name="Brown A."/>
            <person name="Chapman S.B."/>
            <person name="Chen Z."/>
            <person name="Dunbar C."/>
            <person name="Freedman E."/>
            <person name="Gearin G."/>
            <person name="Gellesch M."/>
            <person name="Goldberg J."/>
            <person name="Griggs A."/>
            <person name="Gujja S."/>
            <person name="Heiman D."/>
            <person name="Howarth C."/>
            <person name="Larson L."/>
            <person name="Lui A."/>
            <person name="MacDonald P.J.P."/>
            <person name="Mehta T."/>
            <person name="Montmayeur A."/>
            <person name="Murphy C."/>
            <person name="Neiman D."/>
            <person name="Pearson M."/>
            <person name="Priest M."/>
            <person name="Roberts A."/>
            <person name="Saif S."/>
            <person name="Shea T."/>
            <person name="Shenoy N."/>
            <person name="Sisk P."/>
            <person name="Stolte C."/>
            <person name="Sykes S."/>
            <person name="Yandava C."/>
            <person name="Wortman J."/>
            <person name="Nusbaum C."/>
            <person name="Birren B."/>
        </authorList>
    </citation>
    <scope>NUCLEOTIDE SEQUENCE</scope>
    <source>
        <strain evidence="1">R3-111a-1</strain>
    </source>
</reference>
<name>J3P281_GAET3</name>
<reference evidence="1" key="2">
    <citation type="submission" date="2010-07" db="EMBL/GenBank/DDBJ databases">
        <authorList>
            <consortium name="The Broad Institute Genome Sequencing Platform"/>
            <consortium name="Broad Institute Genome Sequencing Center for Infectious Disease"/>
            <person name="Ma L.-J."/>
            <person name="Dead R."/>
            <person name="Young S."/>
            <person name="Zeng Q."/>
            <person name="Koehrsen M."/>
            <person name="Alvarado L."/>
            <person name="Berlin A."/>
            <person name="Chapman S.B."/>
            <person name="Chen Z."/>
            <person name="Freedman E."/>
            <person name="Gellesch M."/>
            <person name="Goldberg J."/>
            <person name="Griggs A."/>
            <person name="Gujja S."/>
            <person name="Heilman E.R."/>
            <person name="Heiman D."/>
            <person name="Hepburn T."/>
            <person name="Howarth C."/>
            <person name="Jen D."/>
            <person name="Larson L."/>
            <person name="Mehta T."/>
            <person name="Neiman D."/>
            <person name="Pearson M."/>
            <person name="Roberts A."/>
            <person name="Saif S."/>
            <person name="Shea T."/>
            <person name="Shenoy N."/>
            <person name="Sisk P."/>
            <person name="Stolte C."/>
            <person name="Sykes S."/>
            <person name="Walk T."/>
            <person name="White J."/>
            <person name="Yandava C."/>
            <person name="Haas B."/>
            <person name="Nusbaum C."/>
            <person name="Birren B."/>
        </authorList>
    </citation>
    <scope>NUCLEOTIDE SEQUENCE</scope>
    <source>
        <strain evidence="1">R3-111a-1</strain>
    </source>
</reference>
<dbReference type="GeneID" id="20348087"/>